<evidence type="ECO:0000256" key="2">
    <source>
        <dbReference type="HAMAP-Rule" id="MF_00611"/>
    </source>
</evidence>
<feature type="domain" description="FdhE C-terminal" evidence="5">
    <location>
        <begin position="226"/>
        <end position="303"/>
    </location>
</feature>
<comment type="subcellular location">
    <subcellularLocation>
        <location evidence="2">Cytoplasm</location>
    </subcellularLocation>
</comment>
<evidence type="ECO:0000259" key="4">
    <source>
        <dbReference type="Pfam" id="PF24859"/>
    </source>
</evidence>
<sequence length="306" mass="32254">MSAFQGIQPDPSMIGRLVKPAFCLVPDPAPLFAARAARFRALAPGHDLAPYLSFLAGLCEAQAALAAALPPLAPPPAGQLQRARDNTMPPLDRAGIAEDPVLAETARRFLDAIGDLDMPAPAAAALDDLRRSDGAELKRMLANVLADAMPAETLPQHLFLAAAVQLHMARAAATLDAKALLPLAPGVCPVCGGPPVASMVVGRQGAEGARYAACACCNSQWNEVRIKCLACGSTKGVGYQSPEGEEMPVVKAECCDSCQSWVKIFYQDKNPSLETVADDVASLGLDLMMQPTKYRRAGFDPFLVGY</sequence>
<dbReference type="InterPro" id="IPR056774">
    <property type="entry name" value="FdhE_N"/>
</dbReference>
<dbReference type="InterPro" id="IPR056797">
    <property type="entry name" value="FdhE_central"/>
</dbReference>
<dbReference type="InterPro" id="IPR006452">
    <property type="entry name" value="Formate_DH_accessory"/>
</dbReference>
<comment type="caution">
    <text evidence="6">The sequence shown here is derived from an EMBL/GenBank/DDBJ whole genome shotgun (WGS) entry which is preliminary data.</text>
</comment>
<dbReference type="RefSeq" id="WP_076957329.1">
    <property type="nucleotide sequence ID" value="NZ_MLCO01000087.1"/>
</dbReference>
<evidence type="ECO:0000313" key="6">
    <source>
        <dbReference type="EMBL" id="ONG54277.1"/>
    </source>
</evidence>
<dbReference type="PANTHER" id="PTHR37689">
    <property type="entry name" value="PROTEIN FDHE"/>
    <property type="match status" value="1"/>
</dbReference>
<dbReference type="Pfam" id="PF24860">
    <property type="entry name" value="FdhE_C"/>
    <property type="match status" value="1"/>
</dbReference>
<feature type="domain" description="FdhE N-terminal" evidence="3">
    <location>
        <begin position="21"/>
        <end position="183"/>
    </location>
</feature>
<dbReference type="Pfam" id="PF24859">
    <property type="entry name" value="FdhE_central"/>
    <property type="match status" value="1"/>
</dbReference>
<dbReference type="PANTHER" id="PTHR37689:SF1">
    <property type="entry name" value="PROTEIN FDHE"/>
    <property type="match status" value="1"/>
</dbReference>
<name>A0A1V2H3I0_9PROT</name>
<protein>
    <recommendedName>
        <fullName evidence="2">Protein FdhE homolog</fullName>
    </recommendedName>
</protein>
<reference evidence="6 7" key="1">
    <citation type="submission" date="2016-10" db="EMBL/GenBank/DDBJ databases">
        <title>Draft Genome sequence of Roseomonas sp. strain M3.</title>
        <authorList>
            <person name="Subhash Y."/>
            <person name="Lee S."/>
        </authorList>
    </citation>
    <scope>NUCLEOTIDE SEQUENCE [LARGE SCALE GENOMIC DNA]</scope>
    <source>
        <strain evidence="6 7">M3</strain>
    </source>
</reference>
<dbReference type="Gene3D" id="3.90.1670.10">
    <property type="entry name" value="FdhE-like domain"/>
    <property type="match status" value="1"/>
</dbReference>
<dbReference type="CDD" id="cd16341">
    <property type="entry name" value="FdhE"/>
    <property type="match status" value="1"/>
</dbReference>
<keyword evidence="1 2" id="KW-0963">Cytoplasm</keyword>
<gene>
    <name evidence="2" type="primary">fdhE</name>
    <name evidence="6" type="ORF">BKE38_10550</name>
</gene>
<evidence type="ECO:0000259" key="5">
    <source>
        <dbReference type="Pfam" id="PF24860"/>
    </source>
</evidence>
<keyword evidence="7" id="KW-1185">Reference proteome</keyword>
<dbReference type="OrthoDB" id="9794151at2"/>
<dbReference type="GO" id="GO:0005829">
    <property type="term" value="C:cytosol"/>
    <property type="evidence" value="ECO:0007669"/>
    <property type="project" value="TreeGrafter"/>
</dbReference>
<organism evidence="6 7">
    <name type="scientific">Teichococcus deserti</name>
    <dbReference type="NCBI Taxonomy" id="1817963"/>
    <lineage>
        <taxon>Bacteria</taxon>
        <taxon>Pseudomonadati</taxon>
        <taxon>Pseudomonadota</taxon>
        <taxon>Alphaproteobacteria</taxon>
        <taxon>Acetobacterales</taxon>
        <taxon>Roseomonadaceae</taxon>
        <taxon>Roseomonas</taxon>
    </lineage>
</organism>
<dbReference type="InterPro" id="IPR024064">
    <property type="entry name" value="FdhE-like_sf"/>
</dbReference>
<dbReference type="GO" id="GO:0051604">
    <property type="term" value="P:protein maturation"/>
    <property type="evidence" value="ECO:0007669"/>
    <property type="project" value="TreeGrafter"/>
</dbReference>
<evidence type="ECO:0000313" key="7">
    <source>
        <dbReference type="Proteomes" id="UP000188879"/>
    </source>
</evidence>
<dbReference type="PIRSF" id="PIRSF018296">
    <property type="entry name" value="Format_dh_formtn"/>
    <property type="match status" value="1"/>
</dbReference>
<dbReference type="Proteomes" id="UP000188879">
    <property type="component" value="Unassembled WGS sequence"/>
</dbReference>
<dbReference type="SUPFAM" id="SSF144020">
    <property type="entry name" value="FdhE-like"/>
    <property type="match status" value="1"/>
</dbReference>
<dbReference type="EMBL" id="MLCO01000087">
    <property type="protein sequence ID" value="ONG54277.1"/>
    <property type="molecule type" value="Genomic_DNA"/>
</dbReference>
<proteinExistence type="inferred from homology"/>
<dbReference type="GO" id="GO:0008199">
    <property type="term" value="F:ferric iron binding"/>
    <property type="evidence" value="ECO:0007669"/>
    <property type="project" value="TreeGrafter"/>
</dbReference>
<evidence type="ECO:0000256" key="1">
    <source>
        <dbReference type="ARBA" id="ARBA00022490"/>
    </source>
</evidence>
<accession>A0A1V2H3I0</accession>
<comment type="function">
    <text evidence="2">Necessary for formate dehydrogenase activity.</text>
</comment>
<dbReference type="Pfam" id="PF04216">
    <property type="entry name" value="FdhE_N"/>
    <property type="match status" value="1"/>
</dbReference>
<feature type="domain" description="FdhE central" evidence="4">
    <location>
        <begin position="187"/>
        <end position="225"/>
    </location>
</feature>
<comment type="similarity">
    <text evidence="2">Belongs to the FdhE family.</text>
</comment>
<dbReference type="HAMAP" id="MF_00611">
    <property type="entry name" value="FdeH"/>
    <property type="match status" value="1"/>
</dbReference>
<evidence type="ECO:0000259" key="3">
    <source>
        <dbReference type="Pfam" id="PF04216"/>
    </source>
</evidence>
<dbReference type="NCBIfam" id="TIGR01562">
    <property type="entry name" value="FdhE"/>
    <property type="match status" value="1"/>
</dbReference>
<dbReference type="InterPro" id="IPR056796">
    <property type="entry name" value="FdhE_C"/>
</dbReference>
<dbReference type="AlphaFoldDB" id="A0A1V2H3I0"/>